<dbReference type="KEGG" id="sedi:EBB79_21590"/>
<keyword evidence="2" id="KW-1185">Reference proteome</keyword>
<accession>A0A3T0N975</accession>
<dbReference type="Proteomes" id="UP000283063">
    <property type="component" value="Plasmid pW43A"/>
</dbReference>
<organism evidence="1 2">
    <name type="scientific">Parasedimentitalea marina</name>
    <dbReference type="NCBI Taxonomy" id="2483033"/>
    <lineage>
        <taxon>Bacteria</taxon>
        <taxon>Pseudomonadati</taxon>
        <taxon>Pseudomonadota</taxon>
        <taxon>Alphaproteobacteria</taxon>
        <taxon>Rhodobacterales</taxon>
        <taxon>Paracoccaceae</taxon>
        <taxon>Parasedimentitalea</taxon>
    </lineage>
</organism>
<geneLocation type="plasmid" evidence="1 2">
    <name>pW43A</name>
</geneLocation>
<name>A0A3T0N975_9RHOB</name>
<dbReference type="RefSeq" id="WP_127751092.1">
    <property type="nucleotide sequence ID" value="NZ_CP033220.1"/>
</dbReference>
<evidence type="ECO:0000313" key="2">
    <source>
        <dbReference type="Proteomes" id="UP000283063"/>
    </source>
</evidence>
<reference evidence="1 2" key="1">
    <citation type="submission" date="2018-10" db="EMBL/GenBank/DDBJ databases">
        <title>Parasedimentitalea marina sp. nov., a psychrophilic bacterium isolated from deep seawater of the New Britain Trench.</title>
        <authorList>
            <person name="Cao J."/>
        </authorList>
    </citation>
    <scope>NUCLEOTIDE SEQUENCE [LARGE SCALE GENOMIC DNA]</scope>
    <source>
        <strain evidence="1 2">W43</strain>
        <plasmid evidence="1 2">pW43A</plasmid>
    </source>
</reference>
<proteinExistence type="predicted"/>
<gene>
    <name evidence="1" type="ORF">EBB79_21590</name>
</gene>
<protein>
    <submittedName>
        <fullName evidence="1">Uncharacterized protein</fullName>
    </submittedName>
</protein>
<dbReference type="EMBL" id="CP033220">
    <property type="protein sequence ID" value="AZV80577.1"/>
    <property type="molecule type" value="Genomic_DNA"/>
</dbReference>
<sequence length="70" mass="7267">MDYETDHYRIFLAAVATSASAQVVEETPIFLGQTGLTVGTTAAVVTTVVVVGVIVNDDDESGTTTTTTTN</sequence>
<keyword evidence="1" id="KW-0614">Plasmid</keyword>
<dbReference type="AlphaFoldDB" id="A0A3T0N975"/>
<evidence type="ECO:0000313" key="1">
    <source>
        <dbReference type="EMBL" id="AZV80577.1"/>
    </source>
</evidence>